<dbReference type="AlphaFoldDB" id="A0A4U0TZW7"/>
<sequence>METTALVSSSREATGEDVPPPQSRLMALTGELRNCIYEALKNDIAVSYLQNGKLMPTITIKEASAESLDAEVYRHPLTQVSKQTRKEFLSYVRKNILKQADLRTTIFNLDFSSLMSFLSQHLGDERDHTPVNIGLAVHIPRLNDSEVVWDSAWRNLYSYFDQRRSATNSGLKTFERLPGDRYYEHHLASAGRLDYDVFVRKYEQRFVPDFLRGGKPNFERELYSGLFIDDLRRDVEWEELAEMYDARLKLQARPPPSEPCAMRPAKEEPKSGAKGMMRKRRRLDAARSYKALEEEAGDKVANKDWTEGHGRSQYEYMLHKLSSFHFEVTTHDVAEGEE</sequence>
<proteinExistence type="predicted"/>
<evidence type="ECO:0000313" key="3">
    <source>
        <dbReference type="Proteomes" id="UP000308549"/>
    </source>
</evidence>
<comment type="caution">
    <text evidence="2">The sequence shown here is derived from an EMBL/GenBank/DDBJ whole genome shotgun (WGS) entry which is preliminary data.</text>
</comment>
<evidence type="ECO:0000256" key="1">
    <source>
        <dbReference type="SAM" id="MobiDB-lite"/>
    </source>
</evidence>
<evidence type="ECO:0000313" key="2">
    <source>
        <dbReference type="EMBL" id="TKA27335.1"/>
    </source>
</evidence>
<dbReference type="Proteomes" id="UP000308549">
    <property type="component" value="Unassembled WGS sequence"/>
</dbReference>
<feature type="region of interest" description="Disordered" evidence="1">
    <location>
        <begin position="1"/>
        <end position="22"/>
    </location>
</feature>
<organism evidence="2 3">
    <name type="scientific">Salinomyces thailandicus</name>
    <dbReference type="NCBI Taxonomy" id="706561"/>
    <lineage>
        <taxon>Eukaryota</taxon>
        <taxon>Fungi</taxon>
        <taxon>Dikarya</taxon>
        <taxon>Ascomycota</taxon>
        <taxon>Pezizomycotina</taxon>
        <taxon>Dothideomycetes</taxon>
        <taxon>Dothideomycetidae</taxon>
        <taxon>Mycosphaerellales</taxon>
        <taxon>Teratosphaeriaceae</taxon>
        <taxon>Salinomyces</taxon>
    </lineage>
</organism>
<feature type="region of interest" description="Disordered" evidence="1">
    <location>
        <begin position="252"/>
        <end position="280"/>
    </location>
</feature>
<dbReference type="EMBL" id="NAJL01000023">
    <property type="protein sequence ID" value="TKA27335.1"/>
    <property type="molecule type" value="Genomic_DNA"/>
</dbReference>
<reference evidence="2 3" key="1">
    <citation type="submission" date="2017-03" db="EMBL/GenBank/DDBJ databases">
        <title>Genomes of endolithic fungi from Antarctica.</title>
        <authorList>
            <person name="Coleine C."/>
            <person name="Masonjones S."/>
            <person name="Stajich J.E."/>
        </authorList>
    </citation>
    <scope>NUCLEOTIDE SEQUENCE [LARGE SCALE GENOMIC DNA]</scope>
    <source>
        <strain evidence="2 3">CCFEE 6315</strain>
    </source>
</reference>
<name>A0A4U0TZW7_9PEZI</name>
<feature type="compositionally biased region" description="Polar residues" evidence="1">
    <location>
        <begin position="1"/>
        <end position="12"/>
    </location>
</feature>
<protein>
    <submittedName>
        <fullName evidence="2">Uncharacterized protein</fullName>
    </submittedName>
</protein>
<keyword evidence="3" id="KW-1185">Reference proteome</keyword>
<gene>
    <name evidence="2" type="ORF">B0A50_04945</name>
</gene>
<accession>A0A4U0TZW7</accession>